<name>A0A381Y3P8_9ZZZZ</name>
<organism evidence="1">
    <name type="scientific">marine metagenome</name>
    <dbReference type="NCBI Taxonomy" id="408172"/>
    <lineage>
        <taxon>unclassified sequences</taxon>
        <taxon>metagenomes</taxon>
        <taxon>ecological metagenomes</taxon>
    </lineage>
</organism>
<reference evidence="1" key="1">
    <citation type="submission" date="2018-05" db="EMBL/GenBank/DDBJ databases">
        <authorList>
            <person name="Lanie J.A."/>
            <person name="Ng W.-L."/>
            <person name="Kazmierczak K.M."/>
            <person name="Andrzejewski T.M."/>
            <person name="Davidsen T.M."/>
            <person name="Wayne K.J."/>
            <person name="Tettelin H."/>
            <person name="Glass J.I."/>
            <person name="Rusch D."/>
            <person name="Podicherti R."/>
            <person name="Tsui H.-C.T."/>
            <person name="Winkler M.E."/>
        </authorList>
    </citation>
    <scope>NUCLEOTIDE SEQUENCE</scope>
</reference>
<gene>
    <name evidence="1" type="ORF">METZ01_LOCUS124136</name>
</gene>
<dbReference type="AlphaFoldDB" id="A0A381Y3P8"/>
<dbReference type="EMBL" id="UINC01017253">
    <property type="protein sequence ID" value="SVA71282.1"/>
    <property type="molecule type" value="Genomic_DNA"/>
</dbReference>
<accession>A0A381Y3P8</accession>
<protein>
    <submittedName>
        <fullName evidence="1">Uncharacterized protein</fullName>
    </submittedName>
</protein>
<proteinExistence type="predicted"/>
<sequence>MGYTNYIHQKRSFTDEEWKQVLQEYDYVKEIGHIEPVNPEDKDTIIFNGKNNSCESFYLEKNLENYFKGSMGEYYKEQFDKNKYHFNFCKTRMWEYDLSVWYMYVALNHISKENISIGRDR</sequence>
<evidence type="ECO:0000313" key="1">
    <source>
        <dbReference type="EMBL" id="SVA71282.1"/>
    </source>
</evidence>